<feature type="signal peptide" evidence="1">
    <location>
        <begin position="1"/>
        <end position="16"/>
    </location>
</feature>
<reference evidence="2" key="1">
    <citation type="submission" date="2022-07" db="EMBL/GenBank/DDBJ databases">
        <authorList>
            <person name="Macas J."/>
            <person name="Novak P."/>
            <person name="Neumann P."/>
        </authorList>
    </citation>
    <scope>NUCLEOTIDE SEQUENCE</scope>
</reference>
<name>A0AAV0ENR8_9ASTE</name>
<comment type="caution">
    <text evidence="2">The sequence shown here is derived from an EMBL/GenBank/DDBJ whole genome shotgun (WGS) entry which is preliminary data.</text>
</comment>
<proteinExistence type="predicted"/>
<protein>
    <submittedName>
        <fullName evidence="2">Uncharacterized protein</fullName>
    </submittedName>
</protein>
<dbReference type="PANTHER" id="PTHR12498:SF0">
    <property type="entry name" value="PROTEIN N-TERMINAL ASPARAGINE AMIDOHYDROLASE"/>
    <property type="match status" value="1"/>
</dbReference>
<keyword evidence="1" id="KW-0732">Signal</keyword>
<evidence type="ECO:0000313" key="2">
    <source>
        <dbReference type="EMBL" id="CAH9123870.1"/>
    </source>
</evidence>
<dbReference type="EMBL" id="CAMAPF010000932">
    <property type="protein sequence ID" value="CAH9123870.1"/>
    <property type="molecule type" value="Genomic_DNA"/>
</dbReference>
<dbReference type="GO" id="GO:0005634">
    <property type="term" value="C:nucleus"/>
    <property type="evidence" value="ECO:0007669"/>
    <property type="project" value="TreeGrafter"/>
</dbReference>
<accession>A0AAV0ENR8</accession>
<organism evidence="2 3">
    <name type="scientific">Cuscuta epithymum</name>
    <dbReference type="NCBI Taxonomy" id="186058"/>
    <lineage>
        <taxon>Eukaryota</taxon>
        <taxon>Viridiplantae</taxon>
        <taxon>Streptophyta</taxon>
        <taxon>Embryophyta</taxon>
        <taxon>Tracheophyta</taxon>
        <taxon>Spermatophyta</taxon>
        <taxon>Magnoliopsida</taxon>
        <taxon>eudicotyledons</taxon>
        <taxon>Gunneridae</taxon>
        <taxon>Pentapetalae</taxon>
        <taxon>asterids</taxon>
        <taxon>lamiids</taxon>
        <taxon>Solanales</taxon>
        <taxon>Convolvulaceae</taxon>
        <taxon>Cuscuteae</taxon>
        <taxon>Cuscuta</taxon>
        <taxon>Cuscuta subgen. Cuscuta</taxon>
    </lineage>
</organism>
<gene>
    <name evidence="2" type="ORF">CEPIT_LOCUS25560</name>
</gene>
<dbReference type="GO" id="GO:0006511">
    <property type="term" value="P:ubiquitin-dependent protein catabolic process"/>
    <property type="evidence" value="ECO:0007669"/>
    <property type="project" value="TreeGrafter"/>
</dbReference>
<dbReference type="PANTHER" id="PTHR12498">
    <property type="entry name" value="N-TERMINAL ASPARAGINE AMIDOHYDROLASE"/>
    <property type="match status" value="1"/>
</dbReference>
<feature type="chain" id="PRO_5043852317" evidence="1">
    <location>
        <begin position="17"/>
        <end position="290"/>
    </location>
</feature>
<sequence>MFFVILYILKIVGTDGQQTCVGLVIRNPKTGRISVAHIIYSYIVEVGLTQMLSSIGDEESDDILDVHIIGGYNTSPQQNCRTWDGTSTFICLKTVEVLWKSNKRFNIQTMYILNDNTIYDEEGNAYPFLKGFLVETGNGSIFPATFHETTKGPDEYIRRIRERACLRDPNWDNRLLETYDIESDQFTIAYVSRGKRYLKYIESLRNQSDEELCNTYLTVPIPMTPHNIFVIRRDLEKLFQVPNWEEVFPFRRPRTFFRSIDGGWAMRTSEHNQILKRTANRVCQGRYNIQ</sequence>
<dbReference type="InterPro" id="IPR026750">
    <property type="entry name" value="NTAN1"/>
</dbReference>
<dbReference type="Pfam" id="PF14736">
    <property type="entry name" value="N_Asn_amidohyd"/>
    <property type="match status" value="1"/>
</dbReference>
<evidence type="ECO:0000313" key="3">
    <source>
        <dbReference type="Proteomes" id="UP001152523"/>
    </source>
</evidence>
<evidence type="ECO:0000256" key="1">
    <source>
        <dbReference type="SAM" id="SignalP"/>
    </source>
</evidence>
<dbReference type="GO" id="GO:0008418">
    <property type="term" value="F:protein-N-terminal asparagine amidohydrolase activity"/>
    <property type="evidence" value="ECO:0007669"/>
    <property type="project" value="InterPro"/>
</dbReference>
<dbReference type="AlphaFoldDB" id="A0AAV0ENR8"/>
<dbReference type="Proteomes" id="UP001152523">
    <property type="component" value="Unassembled WGS sequence"/>
</dbReference>
<keyword evidence="3" id="KW-1185">Reference proteome</keyword>